<dbReference type="Pfam" id="PF00692">
    <property type="entry name" value="dUTPase"/>
    <property type="match status" value="1"/>
</dbReference>
<dbReference type="HAMAP" id="MF_00116">
    <property type="entry name" value="dUTPase_bact"/>
    <property type="match status" value="1"/>
</dbReference>
<comment type="pathway">
    <text evidence="8">Pyrimidine metabolism; dUMP biosynthesis; dUMP from dCTP (dUTP route): step 2/2.</text>
</comment>
<evidence type="ECO:0000256" key="9">
    <source>
        <dbReference type="SAM" id="MobiDB-lite"/>
    </source>
</evidence>
<dbReference type="InterPro" id="IPR029054">
    <property type="entry name" value="dUTPase-like"/>
</dbReference>
<keyword evidence="6 8" id="KW-0546">Nucleotide metabolism</keyword>
<dbReference type="NCBIfam" id="TIGR00576">
    <property type="entry name" value="dut"/>
    <property type="match status" value="1"/>
</dbReference>
<evidence type="ECO:0000256" key="6">
    <source>
        <dbReference type="ARBA" id="ARBA00023080"/>
    </source>
</evidence>
<dbReference type="CDD" id="cd07557">
    <property type="entry name" value="trimeric_dUTPase"/>
    <property type="match status" value="1"/>
</dbReference>
<dbReference type="EMBL" id="AGBA01000015">
    <property type="protein sequence ID" value="EGY76949.1"/>
    <property type="molecule type" value="Genomic_DNA"/>
</dbReference>
<evidence type="ECO:0000256" key="8">
    <source>
        <dbReference type="HAMAP-Rule" id="MF_00116"/>
    </source>
</evidence>
<comment type="similarity">
    <text evidence="2 8">Belongs to the dUTPase family.</text>
</comment>
<evidence type="ECO:0000256" key="3">
    <source>
        <dbReference type="ARBA" id="ARBA00022723"/>
    </source>
</evidence>
<dbReference type="GO" id="GO:0006226">
    <property type="term" value="P:dUMP biosynthetic process"/>
    <property type="evidence" value="ECO:0007669"/>
    <property type="project" value="UniProtKB-UniRule"/>
</dbReference>
<comment type="caution">
    <text evidence="8">Lacks conserved residue(s) required for the propagation of feature annotation.</text>
</comment>
<dbReference type="EC" id="3.6.1.23" evidence="8"/>
<evidence type="ECO:0000313" key="11">
    <source>
        <dbReference type="EMBL" id="EGY76949.1"/>
    </source>
</evidence>
<keyword evidence="12" id="KW-1185">Reference proteome</keyword>
<dbReference type="Gene3D" id="2.70.40.10">
    <property type="match status" value="1"/>
</dbReference>
<dbReference type="GO" id="GO:0004170">
    <property type="term" value="F:dUTP diphosphatase activity"/>
    <property type="evidence" value="ECO:0007669"/>
    <property type="project" value="UniProtKB-UniRule"/>
</dbReference>
<feature type="binding site" evidence="8">
    <location>
        <begin position="68"/>
        <end position="70"/>
    </location>
    <ligand>
        <name>substrate</name>
    </ligand>
</feature>
<dbReference type="PANTHER" id="PTHR11241">
    <property type="entry name" value="DEOXYURIDINE 5'-TRIPHOSPHATE NUCLEOTIDOHYDROLASE"/>
    <property type="match status" value="1"/>
</dbReference>
<keyword evidence="5 8" id="KW-0460">Magnesium</keyword>
<dbReference type="GO" id="GO:0000287">
    <property type="term" value="F:magnesium ion binding"/>
    <property type="evidence" value="ECO:0007669"/>
    <property type="project" value="UniProtKB-UniRule"/>
</dbReference>
<dbReference type="InterPro" id="IPR008181">
    <property type="entry name" value="dUTPase"/>
</dbReference>
<feature type="binding site" evidence="8">
    <location>
        <position position="81"/>
    </location>
    <ligand>
        <name>substrate</name>
    </ligand>
</feature>
<organism evidence="11 12">
    <name type="scientific">Cutibacterium avidum ATCC 25577</name>
    <dbReference type="NCBI Taxonomy" id="997355"/>
    <lineage>
        <taxon>Bacteria</taxon>
        <taxon>Bacillati</taxon>
        <taxon>Actinomycetota</taxon>
        <taxon>Actinomycetes</taxon>
        <taxon>Propionibacteriales</taxon>
        <taxon>Propionibacteriaceae</taxon>
        <taxon>Cutibacterium</taxon>
    </lineage>
</organism>
<keyword evidence="4 8" id="KW-0378">Hydrolase</keyword>
<gene>
    <name evidence="11" type="primary">dut2</name>
    <name evidence="8" type="synonym">dut</name>
    <name evidence="11" type="ORF">HMPREF9153_1902</name>
</gene>
<dbReference type="InterPro" id="IPR033704">
    <property type="entry name" value="dUTPase_trimeric"/>
</dbReference>
<evidence type="ECO:0000256" key="7">
    <source>
        <dbReference type="ARBA" id="ARBA00047686"/>
    </source>
</evidence>
<feature type="region of interest" description="Disordered" evidence="9">
    <location>
        <begin position="134"/>
        <end position="157"/>
    </location>
</feature>
<dbReference type="Proteomes" id="UP000005332">
    <property type="component" value="Unassembled WGS sequence"/>
</dbReference>
<dbReference type="InterPro" id="IPR036157">
    <property type="entry name" value="dUTPase-like_sf"/>
</dbReference>
<dbReference type="FunFam" id="2.70.40.10:FF:000008">
    <property type="entry name" value="Deoxyuridine 5'-triphosphate nucleotidohydrolase"/>
    <property type="match status" value="1"/>
</dbReference>
<evidence type="ECO:0000256" key="1">
    <source>
        <dbReference type="ARBA" id="ARBA00001946"/>
    </source>
</evidence>
<dbReference type="SUPFAM" id="SSF51283">
    <property type="entry name" value="dUTPase-like"/>
    <property type="match status" value="1"/>
</dbReference>
<proteinExistence type="inferred from homology"/>
<name>G4CZN0_9ACTN</name>
<dbReference type="PATRIC" id="fig|997355.3.peg.1874"/>
<dbReference type="NCBIfam" id="NF001862">
    <property type="entry name" value="PRK00601.1"/>
    <property type="match status" value="1"/>
</dbReference>
<accession>G4CZN0</accession>
<feature type="domain" description="dUTPase-like" evidence="10">
    <location>
        <begin position="19"/>
        <end position="148"/>
    </location>
</feature>
<comment type="caution">
    <text evidence="11">The sequence shown here is derived from an EMBL/GenBank/DDBJ whole genome shotgun (WGS) entry which is preliminary data.</text>
</comment>
<sequence length="157" mass="16433">MRRTAVTDVIVPTVADSEAMPRYAMPGDAGADLTCRHDVDLGPGERAMVETGVRIALPEGYVGLVNPRSGLAARRGLSIVNAPGTIDSGYRGQIKVLLINTDPRESVHLDAGSRIAQLVIVPVVQAVFQPVDDLDETERGQGGYGSTGVSGVRPADG</sequence>
<dbReference type="UniPathway" id="UPA00610">
    <property type="reaction ID" value="UER00666"/>
</dbReference>
<evidence type="ECO:0000256" key="5">
    <source>
        <dbReference type="ARBA" id="ARBA00022842"/>
    </source>
</evidence>
<reference evidence="11 12" key="1">
    <citation type="submission" date="2011-06" db="EMBL/GenBank/DDBJ databases">
        <authorList>
            <person name="Muzny D."/>
            <person name="Qin X."/>
            <person name="Deng J."/>
            <person name="Jiang H."/>
            <person name="Liu Y."/>
            <person name="Qu J."/>
            <person name="Song X.-Z."/>
            <person name="Zhang L."/>
            <person name="Thornton R."/>
            <person name="Coyle M."/>
            <person name="Francisco L."/>
            <person name="Jackson L."/>
            <person name="Javaid M."/>
            <person name="Korchina V."/>
            <person name="Kovar C."/>
            <person name="Mata R."/>
            <person name="Mathew T."/>
            <person name="Ngo R."/>
            <person name="Nguyen L."/>
            <person name="Nguyen N."/>
            <person name="Okwuonu G."/>
            <person name="Ongeri F."/>
            <person name="Pham C."/>
            <person name="Simmons D."/>
            <person name="Wilczek-Boney K."/>
            <person name="Hale W."/>
            <person name="Jakkamsetti A."/>
            <person name="Pham P."/>
            <person name="Ruth R."/>
            <person name="San Lucas F."/>
            <person name="Warren J."/>
            <person name="Zhang J."/>
            <person name="Zhao Z."/>
            <person name="Zhou C."/>
            <person name="Zhu D."/>
            <person name="Lee S."/>
            <person name="Bess C."/>
            <person name="Blankenburg K."/>
            <person name="Forbes L."/>
            <person name="Fu Q."/>
            <person name="Gubbala S."/>
            <person name="Hirani K."/>
            <person name="Jayaseelan J.C."/>
            <person name="Lara F."/>
            <person name="Munidasa M."/>
            <person name="Palculict T."/>
            <person name="Patil S."/>
            <person name="Pu L.-L."/>
            <person name="Saada N."/>
            <person name="Tang L."/>
            <person name="Weissenberger G."/>
            <person name="Zhu Y."/>
            <person name="Hemphill L."/>
            <person name="Shang Y."/>
            <person name="Youmans B."/>
            <person name="Ayvaz T."/>
            <person name="Ross M."/>
            <person name="Santibanez J."/>
            <person name="Aqrawi P."/>
            <person name="Gross S."/>
            <person name="Joshi V."/>
            <person name="Fowler G."/>
            <person name="Nazareth L."/>
            <person name="Reid J."/>
            <person name="Worley K."/>
            <person name="Petrosino J."/>
            <person name="Highlander S."/>
            <person name="Gibbs R."/>
        </authorList>
    </citation>
    <scope>NUCLEOTIDE SEQUENCE [LARGE SCALE GENOMIC DNA]</scope>
    <source>
        <strain evidence="11 12">ATCC 25577</strain>
    </source>
</reference>
<comment type="catalytic activity">
    <reaction evidence="7 8">
        <text>dUTP + H2O = dUMP + diphosphate + H(+)</text>
        <dbReference type="Rhea" id="RHEA:10248"/>
        <dbReference type="ChEBI" id="CHEBI:15377"/>
        <dbReference type="ChEBI" id="CHEBI:15378"/>
        <dbReference type="ChEBI" id="CHEBI:33019"/>
        <dbReference type="ChEBI" id="CHEBI:61555"/>
        <dbReference type="ChEBI" id="CHEBI:246422"/>
        <dbReference type="EC" id="3.6.1.23"/>
    </reaction>
</comment>
<protein>
    <recommendedName>
        <fullName evidence="8">Deoxyuridine 5'-triphosphate nucleotidohydrolase</fullName>
        <shortName evidence="8">dUTPase</shortName>
        <ecNumber evidence="8">3.6.1.23</ecNumber>
    </recommendedName>
    <alternativeName>
        <fullName evidence="8">dUTP pyrophosphatase</fullName>
    </alternativeName>
</protein>
<dbReference type="GO" id="GO:0046081">
    <property type="term" value="P:dUTP catabolic process"/>
    <property type="evidence" value="ECO:0007669"/>
    <property type="project" value="InterPro"/>
</dbReference>
<evidence type="ECO:0000259" key="10">
    <source>
        <dbReference type="Pfam" id="PF00692"/>
    </source>
</evidence>
<comment type="function">
    <text evidence="8">This enzyme is involved in nucleotide metabolism: it produces dUMP, the immediate precursor of thymidine nucleotides and it decreases the intracellular concentration of dUTP so that uracil cannot be incorporated into DNA.</text>
</comment>
<dbReference type="HOGENOM" id="CLU_068508_1_3_11"/>
<evidence type="ECO:0000256" key="2">
    <source>
        <dbReference type="ARBA" id="ARBA00006581"/>
    </source>
</evidence>
<evidence type="ECO:0000256" key="4">
    <source>
        <dbReference type="ARBA" id="ARBA00022801"/>
    </source>
</evidence>
<evidence type="ECO:0000313" key="12">
    <source>
        <dbReference type="Proteomes" id="UP000005332"/>
    </source>
</evidence>
<dbReference type="AlphaFoldDB" id="G4CZN0"/>
<dbReference type="PANTHER" id="PTHR11241:SF0">
    <property type="entry name" value="DEOXYURIDINE 5'-TRIPHOSPHATE NUCLEOTIDOHYDROLASE"/>
    <property type="match status" value="1"/>
</dbReference>
<feature type="binding site" evidence="8">
    <location>
        <begin position="85"/>
        <end position="87"/>
    </location>
    <ligand>
        <name>substrate</name>
    </ligand>
</feature>
<comment type="cofactor">
    <cofactor evidence="1 8">
        <name>Mg(2+)</name>
        <dbReference type="ChEBI" id="CHEBI:18420"/>
    </cofactor>
</comment>
<keyword evidence="3 8" id="KW-0479">Metal-binding</keyword>